<dbReference type="InterPro" id="IPR017871">
    <property type="entry name" value="ABC_transporter-like_CS"/>
</dbReference>
<dbReference type="PANTHER" id="PTHR43776:SF8">
    <property type="entry name" value="ABC TRANSPORTER, ATP-BINDING PROTEIN"/>
    <property type="match status" value="1"/>
</dbReference>
<dbReference type="InterPro" id="IPR003593">
    <property type="entry name" value="AAA+_ATPase"/>
</dbReference>
<dbReference type="EMBL" id="VXKE01000012">
    <property type="protein sequence ID" value="KAA8709858.1"/>
    <property type="molecule type" value="Genomic_DNA"/>
</dbReference>
<evidence type="ECO:0000256" key="3">
    <source>
        <dbReference type="ARBA" id="ARBA00022840"/>
    </source>
</evidence>
<protein>
    <submittedName>
        <fullName evidence="6">ABC transporter ATP-binding protein</fullName>
    </submittedName>
</protein>
<dbReference type="GO" id="GO:0005524">
    <property type="term" value="F:ATP binding"/>
    <property type="evidence" value="ECO:0007669"/>
    <property type="project" value="UniProtKB-KW"/>
</dbReference>
<keyword evidence="1" id="KW-0813">Transport</keyword>
<dbReference type="RefSeq" id="WP_150337216.1">
    <property type="nucleotide sequence ID" value="NZ_JAERIX010000035.1"/>
</dbReference>
<dbReference type="Pfam" id="PF00005">
    <property type="entry name" value="ABC_tran"/>
    <property type="match status" value="2"/>
</dbReference>
<dbReference type="InterPro" id="IPR003439">
    <property type="entry name" value="ABC_transporter-like_ATP-bd"/>
</dbReference>
<dbReference type="CDD" id="cd03257">
    <property type="entry name" value="ABC_NikE_OppD_transporters"/>
    <property type="match status" value="2"/>
</dbReference>
<evidence type="ECO:0000256" key="2">
    <source>
        <dbReference type="ARBA" id="ARBA00022741"/>
    </source>
</evidence>
<dbReference type="GO" id="GO:0016887">
    <property type="term" value="F:ATP hydrolysis activity"/>
    <property type="evidence" value="ECO:0007669"/>
    <property type="project" value="InterPro"/>
</dbReference>
<organism evidence="6 7">
    <name type="scientific">Helicobacter canis</name>
    <dbReference type="NCBI Taxonomy" id="29419"/>
    <lineage>
        <taxon>Bacteria</taxon>
        <taxon>Pseudomonadati</taxon>
        <taxon>Campylobacterota</taxon>
        <taxon>Epsilonproteobacteria</taxon>
        <taxon>Campylobacterales</taxon>
        <taxon>Helicobacteraceae</taxon>
        <taxon>Helicobacter</taxon>
    </lineage>
</organism>
<feature type="region of interest" description="Disordered" evidence="4">
    <location>
        <begin position="401"/>
        <end position="437"/>
    </location>
</feature>
<dbReference type="PANTHER" id="PTHR43776">
    <property type="entry name" value="TRANSPORT ATP-BINDING PROTEIN"/>
    <property type="match status" value="1"/>
</dbReference>
<accession>A0A5M9QN88</accession>
<dbReference type="PROSITE" id="PS50893">
    <property type="entry name" value="ABC_TRANSPORTER_2"/>
    <property type="match status" value="2"/>
</dbReference>
<feature type="domain" description="ABC transporter" evidence="5">
    <location>
        <begin position="9"/>
        <end position="254"/>
    </location>
</feature>
<evidence type="ECO:0000259" key="5">
    <source>
        <dbReference type="PROSITE" id="PS50893"/>
    </source>
</evidence>
<dbReference type="AlphaFoldDB" id="A0A5M9QN88"/>
<name>A0A5M9QN88_9HELI</name>
<comment type="caution">
    <text evidence="6">The sequence shown here is derived from an EMBL/GenBank/DDBJ whole genome shotgun (WGS) entry which is preliminary data.</text>
</comment>
<dbReference type="SUPFAM" id="SSF52540">
    <property type="entry name" value="P-loop containing nucleoside triphosphate hydrolases"/>
    <property type="match status" value="2"/>
</dbReference>
<dbReference type="Gene3D" id="3.40.50.300">
    <property type="entry name" value="P-loop containing nucleotide triphosphate hydrolases"/>
    <property type="match status" value="2"/>
</dbReference>
<keyword evidence="3 6" id="KW-0067">ATP-binding</keyword>
<proteinExistence type="predicted"/>
<evidence type="ECO:0000256" key="1">
    <source>
        <dbReference type="ARBA" id="ARBA00022448"/>
    </source>
</evidence>
<feature type="domain" description="ABC transporter" evidence="5">
    <location>
        <begin position="465"/>
        <end position="715"/>
    </location>
</feature>
<evidence type="ECO:0000256" key="4">
    <source>
        <dbReference type="SAM" id="MobiDB-lite"/>
    </source>
</evidence>
<dbReference type="GO" id="GO:0055085">
    <property type="term" value="P:transmembrane transport"/>
    <property type="evidence" value="ECO:0007669"/>
    <property type="project" value="UniProtKB-ARBA"/>
</dbReference>
<sequence length="719" mass="77789">MKSALEPSVPLLCVRDLCAEFGDFALQDIALEVWANERVGIVGESGSGKSLLAKLLMGLVQGNERGEIRFQGIEQNLATIPINSPLWRTIRAQKIAYIPQSPKLSLNPLHTIGKQLAEMCALHLPHTPKAKYQTLIDQALESVGLESTLKHRLPHTLSGGQAQRVCIAMMSLARPRLLICDEPTTALDAHIQSQILALLDSFTEMAIVFITHDLGLIGRFAGRVYVMQGGKICDHLNIMDSACGLESWISSPRLCDRRPSLISARGLKSHDSSSTILESKSDLGDCALSSHFADLANFGTTADSCSAPKFAKNYESPTAIPRILEEESRASCSSLRALREQSVAIHKSTQVDSSAKMDCHATASAVSRNDDENTQNMFSQNTAGGRIFDEKVGLCSGEQGDKTCGLSPQRDTNSPLFRKKPTPKPNQAQFSSQAKTTHPYTRKLLAAITLPKKVDSSAGEVCLDLRDFAVYYTTKGFFTRRKTLAIQGVNLRLRAGDSIGIIGASGSGKSSLALGILGLEGHSGELCLPNAAQEPLIYTSTKRDKAFVSMVQIVFQDPLLALNPRMCVLEILQEALQARESYKAKKAKALTPKAIELLEQVGLSSSFLYRYSHTLSGGEAQRVCIARALASGARILLLDEPTSALDKSTQKDIITLLIGLQCALGLSYIVISHDLNVIEAMCAEVIVLDSGQVVEQGAVAQVFSAPIHPCTRALLQARI</sequence>
<dbReference type="PROSITE" id="PS00211">
    <property type="entry name" value="ABC_TRANSPORTER_1"/>
    <property type="match status" value="2"/>
</dbReference>
<feature type="compositionally biased region" description="Polar residues" evidence="4">
    <location>
        <begin position="425"/>
        <end position="437"/>
    </location>
</feature>
<dbReference type="InterPro" id="IPR027417">
    <property type="entry name" value="P-loop_NTPase"/>
</dbReference>
<keyword evidence="2" id="KW-0547">Nucleotide-binding</keyword>
<evidence type="ECO:0000313" key="7">
    <source>
        <dbReference type="Proteomes" id="UP000323707"/>
    </source>
</evidence>
<dbReference type="Proteomes" id="UP000323707">
    <property type="component" value="Unassembled WGS sequence"/>
</dbReference>
<gene>
    <name evidence="6" type="ORF">F4V45_04280</name>
</gene>
<evidence type="ECO:0000313" key="6">
    <source>
        <dbReference type="EMBL" id="KAA8709858.1"/>
    </source>
</evidence>
<dbReference type="SMART" id="SM00382">
    <property type="entry name" value="AAA"/>
    <property type="match status" value="2"/>
</dbReference>
<dbReference type="InterPro" id="IPR050319">
    <property type="entry name" value="ABC_transp_ATP-bind"/>
</dbReference>
<reference evidence="6 7" key="1">
    <citation type="submission" date="2019-09" db="EMBL/GenBank/DDBJ databases">
        <title>Draft genome sequence of various Type strains from the CCUG.</title>
        <authorList>
            <person name="Pineiro-Iglesias B."/>
            <person name="Tunovic T."/>
            <person name="Unosson C."/>
            <person name="Inganas E."/>
            <person name="Ohlen M."/>
            <person name="Cardew S."/>
            <person name="Jensie-Markopoulos S."/>
            <person name="Salva-Serra F."/>
            <person name="Jaen-Luchoro D."/>
            <person name="Karlsson R."/>
            <person name="Svensson-Stadler L."/>
            <person name="Chun J."/>
            <person name="Moore E."/>
        </authorList>
    </citation>
    <scope>NUCLEOTIDE SEQUENCE [LARGE SCALE GENOMIC DNA]</scope>
    <source>
        <strain evidence="6 7">CCUG 32756T</strain>
    </source>
</reference>